<proteinExistence type="inferred from homology"/>
<evidence type="ECO:0000256" key="1">
    <source>
        <dbReference type="ARBA" id="ARBA00006484"/>
    </source>
</evidence>
<dbReference type="InterPro" id="IPR036291">
    <property type="entry name" value="NAD(P)-bd_dom_sf"/>
</dbReference>
<organism evidence="3 4">
    <name type="scientific">Motilibacter rhizosphaerae</name>
    <dbReference type="NCBI Taxonomy" id="598652"/>
    <lineage>
        <taxon>Bacteria</taxon>
        <taxon>Bacillati</taxon>
        <taxon>Actinomycetota</taxon>
        <taxon>Actinomycetes</taxon>
        <taxon>Motilibacterales</taxon>
        <taxon>Motilibacteraceae</taxon>
        <taxon>Motilibacter</taxon>
    </lineage>
</organism>
<dbReference type="SUPFAM" id="SSF51735">
    <property type="entry name" value="NAD(P)-binding Rossmann-fold domains"/>
    <property type="match status" value="1"/>
</dbReference>
<dbReference type="GO" id="GO:0016491">
    <property type="term" value="F:oxidoreductase activity"/>
    <property type="evidence" value="ECO:0007669"/>
    <property type="project" value="UniProtKB-KW"/>
</dbReference>
<dbReference type="InterPro" id="IPR002347">
    <property type="entry name" value="SDR_fam"/>
</dbReference>
<gene>
    <name evidence="3" type="ORF">EV189_3173</name>
</gene>
<dbReference type="PANTHER" id="PTHR43943:SF17">
    <property type="entry name" value="3-PHENYLPROPIONATE-DIHYDRODIOL_CINNAMIC ACID-DIHYDRODIOL DEHYDROGENASE"/>
    <property type="match status" value="1"/>
</dbReference>
<dbReference type="PANTHER" id="PTHR43943">
    <property type="entry name" value="DEHYDROGENASE/REDUCTASE (SDR FAMILY) MEMBER 4"/>
    <property type="match status" value="1"/>
</dbReference>
<reference evidence="3 4" key="1">
    <citation type="submission" date="2019-02" db="EMBL/GenBank/DDBJ databases">
        <title>Genomic Encyclopedia of Type Strains, Phase IV (KMG-IV): sequencing the most valuable type-strain genomes for metagenomic binning, comparative biology and taxonomic classification.</title>
        <authorList>
            <person name="Goeker M."/>
        </authorList>
    </citation>
    <scope>NUCLEOTIDE SEQUENCE [LARGE SCALE GENOMIC DNA]</scope>
    <source>
        <strain evidence="3 4">DSM 45622</strain>
    </source>
</reference>
<comment type="caution">
    <text evidence="3">The sequence shown here is derived from an EMBL/GenBank/DDBJ whole genome shotgun (WGS) entry which is preliminary data.</text>
</comment>
<dbReference type="Gene3D" id="3.40.50.720">
    <property type="entry name" value="NAD(P)-binding Rossmann-like Domain"/>
    <property type="match status" value="1"/>
</dbReference>
<dbReference type="Proteomes" id="UP000293638">
    <property type="component" value="Unassembled WGS sequence"/>
</dbReference>
<comment type="similarity">
    <text evidence="1">Belongs to the short-chain dehydrogenases/reductases (SDR) family.</text>
</comment>
<keyword evidence="2" id="KW-0560">Oxidoreductase</keyword>
<dbReference type="EMBL" id="SGXD01000004">
    <property type="protein sequence ID" value="RZS82778.1"/>
    <property type="molecule type" value="Genomic_DNA"/>
</dbReference>
<evidence type="ECO:0000313" key="3">
    <source>
        <dbReference type="EMBL" id="RZS82778.1"/>
    </source>
</evidence>
<dbReference type="AlphaFoldDB" id="A0A4Q7NGB0"/>
<protein>
    <submittedName>
        <fullName evidence="3">3-oxoacyl-[acyl-carrier protein] reductase</fullName>
    </submittedName>
</protein>
<keyword evidence="4" id="KW-1185">Reference proteome</keyword>
<evidence type="ECO:0000313" key="4">
    <source>
        <dbReference type="Proteomes" id="UP000293638"/>
    </source>
</evidence>
<dbReference type="Pfam" id="PF13561">
    <property type="entry name" value="adh_short_C2"/>
    <property type="match status" value="1"/>
</dbReference>
<dbReference type="PRINTS" id="PR00081">
    <property type="entry name" value="GDHRDH"/>
</dbReference>
<evidence type="ECO:0000256" key="2">
    <source>
        <dbReference type="ARBA" id="ARBA00023002"/>
    </source>
</evidence>
<dbReference type="RefSeq" id="WP_130493921.1">
    <property type="nucleotide sequence ID" value="NZ_SGXD01000004.1"/>
</dbReference>
<dbReference type="OrthoDB" id="9804774at2"/>
<name>A0A4Q7NGB0_9ACTN</name>
<sequence length="253" mass="26032">MDLGLAGRVYVVTGGSRGLGYATARALVAEGAQVALCSRDETTLRAAADTLGGPDHALAVAGDIAEPGTPTRLVAAAAARYGHVDGALISVGGPEPGAALALSDEQWRAGFESVFLGPLHVVRALATEITPGGSIALVLSTSVRSPIEGLAISNALRPALAMTTKSLADELGPRSIRVNGLLPGRIDTDRLRELEVAGGRPVTSRREWERQVPLGRYGDPLEFGKVAAFVLSPASSYVTGAMIPVDGGLSRSF</sequence>
<accession>A0A4Q7NGB0</accession>